<dbReference type="SUPFAM" id="SSF63600">
    <property type="entry name" value="Telomeric repeat binding factor (TRF) dimerisation domain"/>
    <property type="match status" value="1"/>
</dbReference>
<evidence type="ECO:0000256" key="2">
    <source>
        <dbReference type="ARBA" id="ARBA00022454"/>
    </source>
</evidence>
<dbReference type="AlphaFoldDB" id="A0A3B4DHN2"/>
<feature type="compositionally biased region" description="Polar residues" evidence="7">
    <location>
        <begin position="395"/>
        <end position="409"/>
    </location>
</feature>
<evidence type="ECO:0000256" key="6">
    <source>
        <dbReference type="ARBA" id="ARBA00023306"/>
    </source>
</evidence>
<dbReference type="GO" id="GO:0061820">
    <property type="term" value="P:telomeric D-loop disassembly"/>
    <property type="evidence" value="ECO:0007669"/>
    <property type="project" value="TreeGrafter"/>
</dbReference>
<dbReference type="GO" id="GO:0003691">
    <property type="term" value="F:double-stranded telomeric DNA binding"/>
    <property type="evidence" value="ECO:0007669"/>
    <property type="project" value="TreeGrafter"/>
</dbReference>
<dbReference type="CDD" id="cd11660">
    <property type="entry name" value="SANT_TRF"/>
    <property type="match status" value="1"/>
</dbReference>
<feature type="region of interest" description="Disordered" evidence="7">
    <location>
        <begin position="273"/>
        <end position="356"/>
    </location>
</feature>
<dbReference type="Gene3D" id="1.25.40.210">
    <property type="entry name" value="Telomere repeat-binding factor, dimerisation domain"/>
    <property type="match status" value="1"/>
</dbReference>
<evidence type="ECO:0000256" key="3">
    <source>
        <dbReference type="ARBA" id="ARBA00022895"/>
    </source>
</evidence>
<feature type="compositionally biased region" description="Polar residues" evidence="7">
    <location>
        <begin position="334"/>
        <end position="345"/>
    </location>
</feature>
<dbReference type="InterPro" id="IPR001005">
    <property type="entry name" value="SANT/Myb"/>
</dbReference>
<keyword evidence="5" id="KW-0539">Nucleus</keyword>
<feature type="region of interest" description="Disordered" evidence="7">
    <location>
        <begin position="371"/>
        <end position="411"/>
    </location>
</feature>
<dbReference type="GO" id="GO:1905839">
    <property type="term" value="P:negative regulation of telomeric D-loop disassembly"/>
    <property type="evidence" value="ECO:0007669"/>
    <property type="project" value="TreeGrafter"/>
</dbReference>
<dbReference type="OMA" id="EKETWME"/>
<dbReference type="GO" id="GO:0070198">
    <property type="term" value="P:protein localization to chromosome, telomeric region"/>
    <property type="evidence" value="ECO:0007669"/>
    <property type="project" value="TreeGrafter"/>
</dbReference>
<reference evidence="10" key="2">
    <citation type="submission" date="2025-08" db="UniProtKB">
        <authorList>
            <consortium name="Ensembl"/>
        </authorList>
    </citation>
    <scope>IDENTIFICATION</scope>
</reference>
<feature type="compositionally biased region" description="Polar residues" evidence="7">
    <location>
        <begin position="375"/>
        <end position="388"/>
    </location>
</feature>
<dbReference type="PANTHER" id="PTHR46833:SF1">
    <property type="entry name" value="TELOMERIC REPEAT-BINDING FACTOR 2"/>
    <property type="match status" value="1"/>
</dbReference>
<proteinExistence type="predicted"/>
<dbReference type="GO" id="GO:0032208">
    <property type="term" value="P:negative regulation of telomere maintenance via recombination"/>
    <property type="evidence" value="ECO:0007669"/>
    <property type="project" value="TreeGrafter"/>
</dbReference>
<keyword evidence="4" id="KW-0238">DNA-binding</keyword>
<feature type="compositionally biased region" description="Polar residues" evidence="7">
    <location>
        <begin position="313"/>
        <end position="324"/>
    </location>
</feature>
<dbReference type="Pfam" id="PF08558">
    <property type="entry name" value="TRF"/>
    <property type="match status" value="1"/>
</dbReference>
<dbReference type="GO" id="GO:0005654">
    <property type="term" value="C:nucleoplasm"/>
    <property type="evidence" value="ECO:0007669"/>
    <property type="project" value="UniProtKB-ARBA"/>
</dbReference>
<sequence length="477" mass="54408">MAAAVQQPGCEELINRWIFDFYSSRAVDAFRSADYGSFAQFRDLLEALVVRPIDGRSDMKIKLRLMQFLSQINDGDKPDVRFQNHLTPLESALKTFEDICTETEKSLFALQVVIVCIKNEQFQKAGDMLHKYFPKGTDSAGKKKLFEDLIKRRYSRHTVIKSTSYSEFKQDMLDFIEKLYPLPEPFLLKVRLFGSYTIFWILYYIFSAVETHSAETTQLSLNRLRTVYLELAKIFSVSAPFSQLEEEVQKEAEEESGIDLELNELDLRLSETQDEENGSVAGERASQEQSSRADHGIDQPEGQEKERPGDHTVTGSIMETSGSGSILAPYQVREVNSATPESTNVHPLENSKRREDAAVSAITVAQLVIEEDSQSSDMEANDSQQTPSPLKIGSSEDNPLQSLPMNSTPVRKKRRTHVCAFVKSGMWTKEESDWVRQGVARYGEGRWEKIKNMFPFKGRTAVNIKDRWRTMKKQKFT</sequence>
<evidence type="ECO:0000256" key="1">
    <source>
        <dbReference type="ARBA" id="ARBA00004574"/>
    </source>
</evidence>
<dbReference type="GO" id="GO:0042803">
    <property type="term" value="F:protein homodimerization activity"/>
    <property type="evidence" value="ECO:0007669"/>
    <property type="project" value="InterPro"/>
</dbReference>
<dbReference type="InterPro" id="IPR009057">
    <property type="entry name" value="Homeodomain-like_sf"/>
</dbReference>
<dbReference type="InterPro" id="IPR036507">
    <property type="entry name" value="Telomere_rpt-bd_fac_dimer_sf"/>
</dbReference>
<keyword evidence="11" id="KW-1185">Reference proteome</keyword>
<dbReference type="GO" id="GO:0031848">
    <property type="term" value="P:protection from non-homologous end joining at telomere"/>
    <property type="evidence" value="ECO:0007669"/>
    <property type="project" value="InterPro"/>
</dbReference>
<dbReference type="GO" id="GO:0098505">
    <property type="term" value="F:G-rich strand telomeric DNA binding"/>
    <property type="evidence" value="ECO:0007669"/>
    <property type="project" value="TreeGrafter"/>
</dbReference>
<dbReference type="PANTHER" id="PTHR46833">
    <property type="entry name" value="TELOMERIC REPEAT-BINDING FACTOR 2 TERF2"/>
    <property type="match status" value="1"/>
</dbReference>
<dbReference type="InterPro" id="IPR013867">
    <property type="entry name" value="Telomere_rpt-bd_fac_dimer_dom"/>
</dbReference>
<evidence type="ECO:0000313" key="10">
    <source>
        <dbReference type="Ensembl" id="ENSPNAP00000022616.2"/>
    </source>
</evidence>
<reference evidence="10 11" key="1">
    <citation type="submission" date="2020-10" db="EMBL/GenBank/DDBJ databases">
        <title>Pygocentrus nattereri (red-bellied piranha) genome, fPygNat1, primary haplotype.</title>
        <authorList>
            <person name="Myers G."/>
            <person name="Meyer A."/>
            <person name="Karagic N."/>
            <person name="Pippel M."/>
            <person name="Winkler S."/>
            <person name="Tracey A."/>
            <person name="Wood J."/>
            <person name="Formenti G."/>
            <person name="Howe K."/>
            <person name="Fedrigo O."/>
            <person name="Jarvis E.D."/>
        </authorList>
    </citation>
    <scope>NUCLEOTIDE SEQUENCE [LARGE SCALE GENOMIC DNA]</scope>
</reference>
<feature type="domain" description="Myb-like" evidence="8">
    <location>
        <begin position="423"/>
        <end position="472"/>
    </location>
</feature>
<dbReference type="GO" id="GO:0070187">
    <property type="term" value="C:shelterin complex"/>
    <property type="evidence" value="ECO:0007669"/>
    <property type="project" value="TreeGrafter"/>
</dbReference>
<organism evidence="10 11">
    <name type="scientific">Pygocentrus nattereri</name>
    <name type="common">Red-bellied piranha</name>
    <dbReference type="NCBI Taxonomy" id="42514"/>
    <lineage>
        <taxon>Eukaryota</taxon>
        <taxon>Metazoa</taxon>
        <taxon>Chordata</taxon>
        <taxon>Craniata</taxon>
        <taxon>Vertebrata</taxon>
        <taxon>Euteleostomi</taxon>
        <taxon>Actinopterygii</taxon>
        <taxon>Neopterygii</taxon>
        <taxon>Teleostei</taxon>
        <taxon>Ostariophysi</taxon>
        <taxon>Characiformes</taxon>
        <taxon>Characoidei</taxon>
        <taxon>Pygocentrus</taxon>
    </lineage>
</organism>
<dbReference type="GO" id="GO:0003720">
    <property type="term" value="F:telomerase activity"/>
    <property type="evidence" value="ECO:0007669"/>
    <property type="project" value="TreeGrafter"/>
</dbReference>
<dbReference type="PROSITE" id="PS51294">
    <property type="entry name" value="HTH_MYB"/>
    <property type="match status" value="1"/>
</dbReference>
<comment type="subcellular location">
    <subcellularLocation>
        <location evidence="1">Chromosome</location>
        <location evidence="1">Telomere</location>
    </subcellularLocation>
</comment>
<dbReference type="SMART" id="SM00717">
    <property type="entry name" value="SANT"/>
    <property type="match status" value="1"/>
</dbReference>
<feature type="domain" description="HTH myb-type" evidence="9">
    <location>
        <begin position="422"/>
        <end position="476"/>
    </location>
</feature>
<accession>A0A3B4DHN2</accession>
<dbReference type="InterPro" id="IPR017930">
    <property type="entry name" value="Myb_dom"/>
</dbReference>
<evidence type="ECO:0000259" key="9">
    <source>
        <dbReference type="PROSITE" id="PS51294"/>
    </source>
</evidence>
<dbReference type="Proteomes" id="UP001501920">
    <property type="component" value="Chromosome 1"/>
</dbReference>
<name>A0A3B4DHN2_PYGNA</name>
<dbReference type="Ensembl" id="ENSPNAT00000034830.2">
    <property type="protein sequence ID" value="ENSPNAP00000022616.2"/>
    <property type="gene ID" value="ENSPNAG00000030019.2"/>
</dbReference>
<protein>
    <submittedName>
        <fullName evidence="10">Telomeric repeat binding factor a</fullName>
    </submittedName>
</protein>
<evidence type="ECO:0000256" key="7">
    <source>
        <dbReference type="SAM" id="MobiDB-lite"/>
    </source>
</evidence>
<dbReference type="GO" id="GO:0032210">
    <property type="term" value="P:regulation of telomere maintenance via telomerase"/>
    <property type="evidence" value="ECO:0007669"/>
    <property type="project" value="TreeGrafter"/>
</dbReference>
<dbReference type="Pfam" id="PF00249">
    <property type="entry name" value="Myb_DNA-binding"/>
    <property type="match status" value="1"/>
</dbReference>
<keyword evidence="6" id="KW-0131">Cell cycle</keyword>
<dbReference type="Gene3D" id="1.10.10.60">
    <property type="entry name" value="Homeodomain-like"/>
    <property type="match status" value="1"/>
</dbReference>
<evidence type="ECO:0000256" key="4">
    <source>
        <dbReference type="ARBA" id="ARBA00023125"/>
    </source>
</evidence>
<reference evidence="10" key="3">
    <citation type="submission" date="2025-09" db="UniProtKB">
        <authorList>
            <consortium name="Ensembl"/>
        </authorList>
    </citation>
    <scope>IDENTIFICATION</scope>
</reference>
<keyword evidence="2" id="KW-0158">Chromosome</keyword>
<feature type="compositionally biased region" description="Basic and acidic residues" evidence="7">
    <location>
        <begin position="291"/>
        <end position="310"/>
    </location>
</feature>
<dbReference type="PROSITE" id="PS50090">
    <property type="entry name" value="MYB_LIKE"/>
    <property type="match status" value="1"/>
</dbReference>
<keyword evidence="3" id="KW-0779">Telomere</keyword>
<evidence type="ECO:0000313" key="11">
    <source>
        <dbReference type="Proteomes" id="UP001501920"/>
    </source>
</evidence>
<dbReference type="InterPro" id="IPR030657">
    <property type="entry name" value="TERF2"/>
</dbReference>
<evidence type="ECO:0000259" key="8">
    <source>
        <dbReference type="PROSITE" id="PS50090"/>
    </source>
</evidence>
<evidence type="ECO:0000256" key="5">
    <source>
        <dbReference type="ARBA" id="ARBA00023242"/>
    </source>
</evidence>
<dbReference type="GeneTree" id="ENSGT00940000158316"/>
<dbReference type="GO" id="GO:0031627">
    <property type="term" value="P:telomeric loop formation"/>
    <property type="evidence" value="ECO:0007669"/>
    <property type="project" value="TreeGrafter"/>
</dbReference>
<dbReference type="SUPFAM" id="SSF46689">
    <property type="entry name" value="Homeodomain-like"/>
    <property type="match status" value="1"/>
</dbReference>